<sequence length="62" mass="7114">MSESHPPDKERDGTLPCPRCRGEMHPMFLYEDRDPDVWLCFTCGHLEWTNPGAGRVIPSVDQ</sequence>
<proteinExistence type="predicted"/>
<dbReference type="GO" id="GO:0006886">
    <property type="term" value="P:intracellular protein transport"/>
    <property type="evidence" value="ECO:0007669"/>
    <property type="project" value="InterPro"/>
</dbReference>
<name>A0A537JBC5_9BACT</name>
<dbReference type="EMBL" id="VBAO01000196">
    <property type="protein sequence ID" value="TMI80821.1"/>
    <property type="molecule type" value="Genomic_DNA"/>
</dbReference>
<dbReference type="InterPro" id="IPR036174">
    <property type="entry name" value="Znf_Sec23_Sec24_sf"/>
</dbReference>
<dbReference type="GO" id="GO:0008270">
    <property type="term" value="F:zinc ion binding"/>
    <property type="evidence" value="ECO:0007669"/>
    <property type="project" value="InterPro"/>
</dbReference>
<protein>
    <submittedName>
        <fullName evidence="1">Uncharacterized protein</fullName>
    </submittedName>
</protein>
<evidence type="ECO:0000313" key="2">
    <source>
        <dbReference type="Proteomes" id="UP000320048"/>
    </source>
</evidence>
<dbReference type="AlphaFoldDB" id="A0A537JBC5"/>
<gene>
    <name evidence="1" type="ORF">E6H04_07920</name>
</gene>
<reference evidence="1 2" key="1">
    <citation type="journal article" date="2019" name="Nat. Microbiol.">
        <title>Mediterranean grassland soil C-N compound turnover is dependent on rainfall and depth, and is mediated by genomically divergent microorganisms.</title>
        <authorList>
            <person name="Diamond S."/>
            <person name="Andeer P.F."/>
            <person name="Li Z."/>
            <person name="Crits-Christoph A."/>
            <person name="Burstein D."/>
            <person name="Anantharaman K."/>
            <person name="Lane K.R."/>
            <person name="Thomas B.C."/>
            <person name="Pan C."/>
            <person name="Northen T.R."/>
            <person name="Banfield J.F."/>
        </authorList>
    </citation>
    <scope>NUCLEOTIDE SEQUENCE [LARGE SCALE GENOMIC DNA]</scope>
    <source>
        <strain evidence="1">NP_7</strain>
    </source>
</reference>
<dbReference type="Proteomes" id="UP000320048">
    <property type="component" value="Unassembled WGS sequence"/>
</dbReference>
<organism evidence="1 2">
    <name type="scientific">Candidatus Segetimicrobium genomatis</name>
    <dbReference type="NCBI Taxonomy" id="2569760"/>
    <lineage>
        <taxon>Bacteria</taxon>
        <taxon>Bacillati</taxon>
        <taxon>Candidatus Sysuimicrobiota</taxon>
        <taxon>Candidatus Sysuimicrobiia</taxon>
        <taxon>Candidatus Sysuimicrobiales</taxon>
        <taxon>Candidatus Segetimicrobiaceae</taxon>
        <taxon>Candidatus Segetimicrobium</taxon>
    </lineage>
</organism>
<accession>A0A537JBC5</accession>
<comment type="caution">
    <text evidence="1">The sequence shown here is derived from an EMBL/GenBank/DDBJ whole genome shotgun (WGS) entry which is preliminary data.</text>
</comment>
<dbReference type="GO" id="GO:0030127">
    <property type="term" value="C:COPII vesicle coat"/>
    <property type="evidence" value="ECO:0007669"/>
    <property type="project" value="InterPro"/>
</dbReference>
<evidence type="ECO:0000313" key="1">
    <source>
        <dbReference type="EMBL" id="TMI80821.1"/>
    </source>
</evidence>
<dbReference type="GO" id="GO:0006888">
    <property type="term" value="P:endoplasmic reticulum to Golgi vesicle-mediated transport"/>
    <property type="evidence" value="ECO:0007669"/>
    <property type="project" value="InterPro"/>
</dbReference>
<dbReference type="SUPFAM" id="SSF82919">
    <property type="entry name" value="Zn-finger domain of Sec23/24"/>
    <property type="match status" value="1"/>
</dbReference>